<protein>
    <submittedName>
        <fullName evidence="1">Uncharacterized protein</fullName>
    </submittedName>
</protein>
<comment type="caution">
    <text evidence="1">The sequence shown here is derived from an EMBL/GenBank/DDBJ whole genome shotgun (WGS) entry which is preliminary data.</text>
</comment>
<dbReference type="EMBL" id="BART01010147">
    <property type="protein sequence ID" value="GAG85733.1"/>
    <property type="molecule type" value="Genomic_DNA"/>
</dbReference>
<evidence type="ECO:0000313" key="1">
    <source>
        <dbReference type="EMBL" id="GAG85733.1"/>
    </source>
</evidence>
<reference evidence="1" key="1">
    <citation type="journal article" date="2014" name="Front. Microbiol.">
        <title>High frequency of phylogenetically diverse reductive dehalogenase-homologous genes in deep subseafloor sedimentary metagenomes.</title>
        <authorList>
            <person name="Kawai M."/>
            <person name="Futagami T."/>
            <person name="Toyoda A."/>
            <person name="Takaki Y."/>
            <person name="Nishi S."/>
            <person name="Hori S."/>
            <person name="Arai W."/>
            <person name="Tsubouchi T."/>
            <person name="Morono Y."/>
            <person name="Uchiyama I."/>
            <person name="Ito T."/>
            <person name="Fujiyama A."/>
            <person name="Inagaki F."/>
            <person name="Takami H."/>
        </authorList>
    </citation>
    <scope>NUCLEOTIDE SEQUENCE</scope>
    <source>
        <strain evidence="1">Expedition CK06-06</strain>
    </source>
</reference>
<proteinExistence type="predicted"/>
<gene>
    <name evidence="1" type="ORF">S01H4_22214</name>
</gene>
<dbReference type="AlphaFoldDB" id="X1BNT1"/>
<name>X1BNT1_9ZZZZ</name>
<sequence>LKEDLLNDKYIEKMYNLIINNKELNDEAIRLIIRESNLDKKTFGWRLFEHITKNAKNYQSVLYRDSINSLKTFFKLFPGNKEALKYTYKRMFANMVLGLGRSGFIIRTKNELERVLADFKQLGFSCSKYEVFKAIYNKLLKKKGIISHYHFEKLSYFLDFEDDLESLLSEDIEEILVIATLAEKYKDNKFYMI</sequence>
<accession>X1BNT1</accession>
<feature type="non-terminal residue" evidence="1">
    <location>
        <position position="1"/>
    </location>
</feature>
<organism evidence="1">
    <name type="scientific">marine sediment metagenome</name>
    <dbReference type="NCBI Taxonomy" id="412755"/>
    <lineage>
        <taxon>unclassified sequences</taxon>
        <taxon>metagenomes</taxon>
        <taxon>ecological metagenomes</taxon>
    </lineage>
</organism>